<evidence type="ECO:0000313" key="10">
    <source>
        <dbReference type="Proteomes" id="UP001141552"/>
    </source>
</evidence>
<keyword evidence="4" id="KW-0804">Transcription</keyword>
<dbReference type="OrthoDB" id="674504at2759"/>
<dbReference type="SMART" id="SM00380">
    <property type="entry name" value="AP2"/>
    <property type="match status" value="1"/>
</dbReference>
<dbReference type="GO" id="GO:0009873">
    <property type="term" value="P:ethylene-activated signaling pathway"/>
    <property type="evidence" value="ECO:0007669"/>
    <property type="project" value="InterPro"/>
</dbReference>
<dbReference type="InterPro" id="IPR001471">
    <property type="entry name" value="AP2/ERF_dom"/>
</dbReference>
<feature type="region of interest" description="Disordered" evidence="7">
    <location>
        <begin position="208"/>
        <end position="240"/>
    </location>
</feature>
<evidence type="ECO:0000256" key="3">
    <source>
        <dbReference type="ARBA" id="ARBA00023125"/>
    </source>
</evidence>
<evidence type="ECO:0000256" key="1">
    <source>
        <dbReference type="ARBA" id="ARBA00004123"/>
    </source>
</evidence>
<dbReference type="CDD" id="cd00018">
    <property type="entry name" value="AP2"/>
    <property type="match status" value="1"/>
</dbReference>
<dbReference type="SUPFAM" id="SSF54171">
    <property type="entry name" value="DNA-binding domain"/>
    <property type="match status" value="1"/>
</dbReference>
<protein>
    <recommendedName>
        <fullName evidence="8">AP2/ERF domain-containing protein</fullName>
    </recommendedName>
</protein>
<dbReference type="PRINTS" id="PR00367">
    <property type="entry name" value="ETHRSPELEMNT"/>
</dbReference>
<keyword evidence="2" id="KW-0805">Transcription regulation</keyword>
<dbReference type="GO" id="GO:0003700">
    <property type="term" value="F:DNA-binding transcription factor activity"/>
    <property type="evidence" value="ECO:0007669"/>
    <property type="project" value="InterPro"/>
</dbReference>
<comment type="caution">
    <text evidence="9">The sequence shown here is derived from an EMBL/GenBank/DDBJ whole genome shotgun (WGS) entry which is preliminary data.</text>
</comment>
<reference evidence="9" key="2">
    <citation type="journal article" date="2023" name="Plants (Basel)">
        <title>Annotation of the Turnera subulata (Passifloraceae) Draft Genome Reveals the S-Locus Evolved after the Divergence of Turneroideae from Passifloroideae in a Stepwise Manner.</title>
        <authorList>
            <person name="Henning P.M."/>
            <person name="Roalson E.H."/>
            <person name="Mir W."/>
            <person name="McCubbin A.G."/>
            <person name="Shore J.S."/>
        </authorList>
    </citation>
    <scope>NUCLEOTIDE SEQUENCE</scope>
    <source>
        <strain evidence="9">F60SS</strain>
    </source>
</reference>
<evidence type="ECO:0000259" key="8">
    <source>
        <dbReference type="PROSITE" id="PS51032"/>
    </source>
</evidence>
<dbReference type="PANTHER" id="PTHR31190">
    <property type="entry name" value="DNA-BINDING DOMAIN"/>
    <property type="match status" value="1"/>
</dbReference>
<name>A0A9Q0FVP6_9ROSI</name>
<dbReference type="InterPro" id="IPR016177">
    <property type="entry name" value="DNA-bd_dom_sf"/>
</dbReference>
<dbReference type="PANTHER" id="PTHR31190:SF374">
    <property type="entry name" value="AP2_ERF DOMAIN-CONTAINING PROTEIN"/>
    <property type="match status" value="1"/>
</dbReference>
<dbReference type="EMBL" id="JAKUCV010003826">
    <property type="protein sequence ID" value="KAJ4837500.1"/>
    <property type="molecule type" value="Genomic_DNA"/>
</dbReference>
<evidence type="ECO:0000256" key="5">
    <source>
        <dbReference type="ARBA" id="ARBA00023242"/>
    </source>
</evidence>
<keyword evidence="3" id="KW-0238">DNA-binding</keyword>
<evidence type="ECO:0000256" key="4">
    <source>
        <dbReference type="ARBA" id="ARBA00023163"/>
    </source>
</evidence>
<evidence type="ECO:0000256" key="7">
    <source>
        <dbReference type="SAM" id="MobiDB-lite"/>
    </source>
</evidence>
<dbReference type="Pfam" id="PF00847">
    <property type="entry name" value="AP2"/>
    <property type="match status" value="1"/>
</dbReference>
<evidence type="ECO:0000256" key="6">
    <source>
        <dbReference type="ARBA" id="ARBA00024343"/>
    </source>
</evidence>
<dbReference type="GO" id="GO:0005634">
    <property type="term" value="C:nucleus"/>
    <property type="evidence" value="ECO:0007669"/>
    <property type="project" value="UniProtKB-SubCell"/>
</dbReference>
<keyword evidence="10" id="KW-1185">Reference proteome</keyword>
<sequence>MAYNLEEASTLELIRQHLLTDFPTMDNFILNLDEVCSSKTTGTTTVIKTEEEQEFDYFQPEQQQQLSPVTITNMEEVVHNNNNNSPPPQVKATSTLSQRKPSMKQISIPPPPPAAKLNGVQLQAQVAAAAATNSGEDHQERHYRGVRRRPWGKYAAEIRDPNKKGARVWLGTFDTAVEAARAYDSAAFRLRGSKAILNFPLEAGKSEMVQENYSSSSSSSAKKRKIEETQSEESFSCNSNVKAVKMENPSPETEVKGVGSSSEPLTPSCWKGFWDEEVTEMFNVPLLSPLSPHPSMGSLESSIATISIKLEQSLSGSEPESPEPGYSACSFETKPEAMERRRVREAVLQPQLDNISEHNWDLDWNVGKEQE</sequence>
<dbReference type="PROSITE" id="PS51032">
    <property type="entry name" value="AP2_ERF"/>
    <property type="match status" value="1"/>
</dbReference>
<dbReference type="InterPro" id="IPR036955">
    <property type="entry name" value="AP2/ERF_dom_sf"/>
</dbReference>
<dbReference type="Gene3D" id="3.30.730.10">
    <property type="entry name" value="AP2/ERF domain"/>
    <property type="match status" value="1"/>
</dbReference>
<evidence type="ECO:0000313" key="9">
    <source>
        <dbReference type="EMBL" id="KAJ4837500.1"/>
    </source>
</evidence>
<dbReference type="InterPro" id="IPR044808">
    <property type="entry name" value="ERF_plant"/>
</dbReference>
<feature type="domain" description="AP2/ERF" evidence="8">
    <location>
        <begin position="142"/>
        <end position="200"/>
    </location>
</feature>
<dbReference type="Proteomes" id="UP001141552">
    <property type="component" value="Unassembled WGS sequence"/>
</dbReference>
<comment type="subcellular location">
    <subcellularLocation>
        <location evidence="1">Nucleus</location>
    </subcellularLocation>
</comment>
<feature type="non-terminal residue" evidence="9">
    <location>
        <position position="1"/>
    </location>
</feature>
<comment type="similarity">
    <text evidence="6">Belongs to the AP2/ERF transcription factor family. ERF subfamily.</text>
</comment>
<dbReference type="AlphaFoldDB" id="A0A9Q0FVP6"/>
<evidence type="ECO:0000256" key="2">
    <source>
        <dbReference type="ARBA" id="ARBA00023015"/>
    </source>
</evidence>
<dbReference type="GO" id="GO:0003677">
    <property type="term" value="F:DNA binding"/>
    <property type="evidence" value="ECO:0007669"/>
    <property type="project" value="UniProtKB-KW"/>
</dbReference>
<proteinExistence type="inferred from homology"/>
<dbReference type="FunFam" id="3.30.730.10:FF:000001">
    <property type="entry name" value="Ethylene-responsive transcription factor 2"/>
    <property type="match status" value="1"/>
</dbReference>
<keyword evidence="5" id="KW-0539">Nucleus</keyword>
<reference evidence="9" key="1">
    <citation type="submission" date="2022-02" db="EMBL/GenBank/DDBJ databases">
        <authorList>
            <person name="Henning P.M."/>
            <person name="McCubbin A.G."/>
            <person name="Shore J.S."/>
        </authorList>
    </citation>
    <scope>NUCLEOTIDE SEQUENCE</scope>
    <source>
        <strain evidence="9">F60SS</strain>
        <tissue evidence="9">Leaves</tissue>
    </source>
</reference>
<organism evidence="9 10">
    <name type="scientific">Turnera subulata</name>
    <dbReference type="NCBI Taxonomy" id="218843"/>
    <lineage>
        <taxon>Eukaryota</taxon>
        <taxon>Viridiplantae</taxon>
        <taxon>Streptophyta</taxon>
        <taxon>Embryophyta</taxon>
        <taxon>Tracheophyta</taxon>
        <taxon>Spermatophyta</taxon>
        <taxon>Magnoliopsida</taxon>
        <taxon>eudicotyledons</taxon>
        <taxon>Gunneridae</taxon>
        <taxon>Pentapetalae</taxon>
        <taxon>rosids</taxon>
        <taxon>fabids</taxon>
        <taxon>Malpighiales</taxon>
        <taxon>Passifloraceae</taxon>
        <taxon>Turnera</taxon>
    </lineage>
</organism>
<accession>A0A9Q0FVP6</accession>
<gene>
    <name evidence="9" type="ORF">Tsubulata_009939</name>
</gene>